<dbReference type="AlphaFoldDB" id="A0AAD7DKY8"/>
<name>A0AAD7DKY8_MYCRO</name>
<dbReference type="Proteomes" id="UP001221757">
    <property type="component" value="Unassembled WGS sequence"/>
</dbReference>
<evidence type="ECO:0000313" key="1">
    <source>
        <dbReference type="EMBL" id="KAJ7693821.1"/>
    </source>
</evidence>
<keyword evidence="2" id="KW-1185">Reference proteome</keyword>
<accession>A0AAD7DKY8</accession>
<dbReference type="EMBL" id="JARKIE010000044">
    <property type="protein sequence ID" value="KAJ7693821.1"/>
    <property type="molecule type" value="Genomic_DNA"/>
</dbReference>
<organism evidence="1 2">
    <name type="scientific">Mycena rosella</name>
    <name type="common">Pink bonnet</name>
    <name type="synonym">Agaricus rosellus</name>
    <dbReference type="NCBI Taxonomy" id="1033263"/>
    <lineage>
        <taxon>Eukaryota</taxon>
        <taxon>Fungi</taxon>
        <taxon>Dikarya</taxon>
        <taxon>Basidiomycota</taxon>
        <taxon>Agaricomycotina</taxon>
        <taxon>Agaricomycetes</taxon>
        <taxon>Agaricomycetidae</taxon>
        <taxon>Agaricales</taxon>
        <taxon>Marasmiineae</taxon>
        <taxon>Mycenaceae</taxon>
        <taxon>Mycena</taxon>
    </lineage>
</organism>
<reference evidence="1" key="1">
    <citation type="submission" date="2023-03" db="EMBL/GenBank/DDBJ databases">
        <title>Massive genome expansion in bonnet fungi (Mycena s.s.) driven by repeated elements and novel gene families across ecological guilds.</title>
        <authorList>
            <consortium name="Lawrence Berkeley National Laboratory"/>
            <person name="Harder C.B."/>
            <person name="Miyauchi S."/>
            <person name="Viragh M."/>
            <person name="Kuo A."/>
            <person name="Thoen E."/>
            <person name="Andreopoulos B."/>
            <person name="Lu D."/>
            <person name="Skrede I."/>
            <person name="Drula E."/>
            <person name="Henrissat B."/>
            <person name="Morin E."/>
            <person name="Kohler A."/>
            <person name="Barry K."/>
            <person name="LaButti K."/>
            <person name="Morin E."/>
            <person name="Salamov A."/>
            <person name="Lipzen A."/>
            <person name="Mereny Z."/>
            <person name="Hegedus B."/>
            <person name="Baldrian P."/>
            <person name="Stursova M."/>
            <person name="Weitz H."/>
            <person name="Taylor A."/>
            <person name="Grigoriev I.V."/>
            <person name="Nagy L.G."/>
            <person name="Martin F."/>
            <person name="Kauserud H."/>
        </authorList>
    </citation>
    <scope>NUCLEOTIDE SEQUENCE</scope>
    <source>
        <strain evidence="1">CBHHK067</strain>
    </source>
</reference>
<comment type="caution">
    <text evidence="1">The sequence shown here is derived from an EMBL/GenBank/DDBJ whole genome shotgun (WGS) entry which is preliminary data.</text>
</comment>
<evidence type="ECO:0008006" key="3">
    <source>
        <dbReference type="Google" id="ProtNLM"/>
    </source>
</evidence>
<protein>
    <recommendedName>
        <fullName evidence="3">F-box domain-containing protein</fullName>
    </recommendedName>
</protein>
<proteinExistence type="predicted"/>
<gene>
    <name evidence="1" type="ORF">B0H17DRAFT_1199515</name>
</gene>
<evidence type="ECO:0000313" key="2">
    <source>
        <dbReference type="Proteomes" id="UP001221757"/>
    </source>
</evidence>
<sequence length="270" mass="30973">MATAELRRRLVQLDAQIVEQRAILDALERTRLDVDRELRATATFPVVELPVEVTAKIFHSCFQNFSRNPNRRRYDYAWHGITRFAGIMRLVPHTPLVLASVCQRWRAIALSTPELWSQMEYSFPEAGMSSKFSSEVETREATEKITRWLDRAGSRPLSIHRRAGQNVVCNNVIPDSSHTPNRVRELINAHSVKVQHLELDMPESVIRQLGLDCRWFPLLKSVSLGVSSSDGSSWDDSDEPDETELHIFANAPLLHKLRNYRPLLSWVILP</sequence>